<dbReference type="EMBL" id="CVRI01000043">
    <property type="protein sequence ID" value="CRK96045.1"/>
    <property type="molecule type" value="Genomic_DNA"/>
</dbReference>
<protein>
    <submittedName>
        <fullName evidence="1">CLUMA_CG009482, isoform A</fullName>
    </submittedName>
</protein>
<name>A0A1J1I6Z2_9DIPT</name>
<accession>A0A1J1I6Z2</accession>
<evidence type="ECO:0000313" key="2">
    <source>
        <dbReference type="Proteomes" id="UP000183832"/>
    </source>
</evidence>
<dbReference type="AlphaFoldDB" id="A0A1J1I6Z2"/>
<gene>
    <name evidence="1" type="ORF">CLUMA_CG009482</name>
</gene>
<evidence type="ECO:0000313" key="1">
    <source>
        <dbReference type="EMBL" id="CRK96045.1"/>
    </source>
</evidence>
<keyword evidence="2" id="KW-1185">Reference proteome</keyword>
<organism evidence="1 2">
    <name type="scientific">Clunio marinus</name>
    <dbReference type="NCBI Taxonomy" id="568069"/>
    <lineage>
        <taxon>Eukaryota</taxon>
        <taxon>Metazoa</taxon>
        <taxon>Ecdysozoa</taxon>
        <taxon>Arthropoda</taxon>
        <taxon>Hexapoda</taxon>
        <taxon>Insecta</taxon>
        <taxon>Pterygota</taxon>
        <taxon>Neoptera</taxon>
        <taxon>Endopterygota</taxon>
        <taxon>Diptera</taxon>
        <taxon>Nematocera</taxon>
        <taxon>Chironomoidea</taxon>
        <taxon>Chironomidae</taxon>
        <taxon>Clunio</taxon>
    </lineage>
</organism>
<reference evidence="1 2" key="1">
    <citation type="submission" date="2015-04" db="EMBL/GenBank/DDBJ databases">
        <authorList>
            <person name="Syromyatnikov M.Y."/>
            <person name="Popov V.N."/>
        </authorList>
    </citation>
    <scope>NUCLEOTIDE SEQUENCE [LARGE SCALE GENOMIC DNA]</scope>
</reference>
<dbReference type="Proteomes" id="UP000183832">
    <property type="component" value="Unassembled WGS sequence"/>
</dbReference>
<proteinExistence type="predicted"/>
<sequence>MMRFYKKVVIKADESTKENILKFYAYDDDAGVHDKSCYQILEINMEFLVLTQQQNEGNFHVL</sequence>